<reference evidence="1" key="2">
    <citation type="submission" date="2015-06" db="UniProtKB">
        <authorList>
            <consortium name="EnsemblProtists"/>
        </authorList>
    </citation>
    <scope>IDENTIFICATION</scope>
    <source>
        <strain evidence="1">Emoy2</strain>
    </source>
</reference>
<sequence>MLRKLYDEGKTEKPAKKVADYGSIYWTGLNYLDAARAEDFWRVAKSEGPIDALEFKYLVERSRHSNLVKALLKRRSLEDVTGTGIAAYDGH</sequence>
<name>M4BZF5_HYAAE</name>
<protein>
    <submittedName>
        <fullName evidence="1">Uncharacterized protein</fullName>
    </submittedName>
</protein>
<evidence type="ECO:0000313" key="2">
    <source>
        <dbReference type="Proteomes" id="UP000011713"/>
    </source>
</evidence>
<evidence type="ECO:0000313" key="1">
    <source>
        <dbReference type="EnsemblProtists" id="HpaP811978"/>
    </source>
</evidence>
<keyword evidence="2" id="KW-1185">Reference proteome</keyword>
<dbReference type="EnsemblProtists" id="HpaT811978">
    <property type="protein sequence ID" value="HpaP811978"/>
    <property type="gene ID" value="HpaG811978"/>
</dbReference>
<dbReference type="Proteomes" id="UP000011713">
    <property type="component" value="Unassembled WGS sequence"/>
</dbReference>
<reference evidence="2" key="1">
    <citation type="journal article" date="2010" name="Science">
        <title>Signatures of adaptation to obligate biotrophy in the Hyaloperonospora arabidopsidis genome.</title>
        <authorList>
            <person name="Baxter L."/>
            <person name="Tripathy S."/>
            <person name="Ishaque N."/>
            <person name="Boot N."/>
            <person name="Cabral A."/>
            <person name="Kemen E."/>
            <person name="Thines M."/>
            <person name="Ah-Fong A."/>
            <person name="Anderson R."/>
            <person name="Badejoko W."/>
            <person name="Bittner-Eddy P."/>
            <person name="Boore J.L."/>
            <person name="Chibucos M.C."/>
            <person name="Coates M."/>
            <person name="Dehal P."/>
            <person name="Delehaunty K."/>
            <person name="Dong S."/>
            <person name="Downton P."/>
            <person name="Dumas B."/>
            <person name="Fabro G."/>
            <person name="Fronick C."/>
            <person name="Fuerstenberg S.I."/>
            <person name="Fulton L."/>
            <person name="Gaulin E."/>
            <person name="Govers F."/>
            <person name="Hughes L."/>
            <person name="Humphray S."/>
            <person name="Jiang R.H."/>
            <person name="Judelson H."/>
            <person name="Kamoun S."/>
            <person name="Kyung K."/>
            <person name="Meijer H."/>
            <person name="Minx P."/>
            <person name="Morris P."/>
            <person name="Nelson J."/>
            <person name="Phuntumart V."/>
            <person name="Qutob D."/>
            <person name="Rehmany A."/>
            <person name="Rougon-Cardoso A."/>
            <person name="Ryden P."/>
            <person name="Torto-Alalibo T."/>
            <person name="Studholme D."/>
            <person name="Wang Y."/>
            <person name="Win J."/>
            <person name="Wood J."/>
            <person name="Clifton S.W."/>
            <person name="Rogers J."/>
            <person name="Van den Ackerveken G."/>
            <person name="Jones J.D."/>
            <person name="McDowell J.M."/>
            <person name="Beynon J."/>
            <person name="Tyler B.M."/>
        </authorList>
    </citation>
    <scope>NUCLEOTIDE SEQUENCE [LARGE SCALE GENOMIC DNA]</scope>
    <source>
        <strain evidence="2">Emoy2</strain>
    </source>
</reference>
<accession>M4BZF5</accession>
<dbReference type="HOGENOM" id="CLU_2431683_0_0_1"/>
<dbReference type="VEuPathDB" id="FungiDB:HpaG811978"/>
<organism evidence="1 2">
    <name type="scientific">Hyaloperonospora arabidopsidis (strain Emoy2)</name>
    <name type="common">Downy mildew agent</name>
    <name type="synonym">Peronospora arabidopsidis</name>
    <dbReference type="NCBI Taxonomy" id="559515"/>
    <lineage>
        <taxon>Eukaryota</taxon>
        <taxon>Sar</taxon>
        <taxon>Stramenopiles</taxon>
        <taxon>Oomycota</taxon>
        <taxon>Peronosporomycetes</taxon>
        <taxon>Peronosporales</taxon>
        <taxon>Peronosporaceae</taxon>
        <taxon>Hyaloperonospora</taxon>
    </lineage>
</organism>
<dbReference type="EMBL" id="JH598059">
    <property type="status" value="NOT_ANNOTATED_CDS"/>
    <property type="molecule type" value="Genomic_DNA"/>
</dbReference>
<dbReference type="AlphaFoldDB" id="M4BZF5"/>
<proteinExistence type="predicted"/>
<dbReference type="InParanoid" id="M4BZF5"/>